<dbReference type="Proteomes" id="UP000825258">
    <property type="component" value="Chromosome"/>
</dbReference>
<dbReference type="EMBL" id="AP024749">
    <property type="protein sequence ID" value="BCY28782.1"/>
    <property type="molecule type" value="Genomic_DNA"/>
</dbReference>
<accession>A0ABM7S5F5</accession>
<evidence type="ECO:0008006" key="3">
    <source>
        <dbReference type="Google" id="ProtNLM"/>
    </source>
</evidence>
<protein>
    <recommendedName>
        <fullName evidence="3">DUF4304 domain-containing protein</fullName>
    </recommendedName>
</protein>
<reference evidence="1 2" key="1">
    <citation type="submission" date="2021-06" db="EMBL/GenBank/DDBJ databases">
        <title>Whole genome sequences of Flavobacterium sp. KK2020170 and assembly.</title>
        <authorList>
            <person name="Kitahara K."/>
            <person name="Miyoshi S."/>
            <person name="Uesaka K."/>
        </authorList>
    </citation>
    <scope>NUCLEOTIDE SEQUENCE [LARGE SCALE GENOMIC DNA]</scope>
    <source>
        <strain evidence="1 2">KK2020170</strain>
    </source>
</reference>
<proteinExistence type="predicted"/>
<sequence length="223" mass="26179">MDAAGFKKLVTKHFAPKIRELGWKGSGFHFRKVEDNHIVKVFGFQGAWYGGSVCCETAIHFDFIPDLAQDNVDVNKITYASCLIRKRLSPKGDGDYHWNFRDSEADNIESINQIWESFEKHGTKFYNSFMDFPKPFDKIKVKDLKKRDYRLIKNCFISNMIEFAWILKEINLKIGKYNIAQEFADYGLDEANKWAKEMAKNNRGKIDQEYIRIYEDKFKITSP</sequence>
<dbReference type="Pfam" id="PF14137">
    <property type="entry name" value="DUF4304"/>
    <property type="match status" value="1"/>
</dbReference>
<name>A0ABM7S5F5_9FLAO</name>
<keyword evidence="2" id="KW-1185">Reference proteome</keyword>
<dbReference type="RefSeq" id="WP_221257890.1">
    <property type="nucleotide sequence ID" value="NZ_AP024749.1"/>
</dbReference>
<gene>
    <name evidence="1" type="ORF">KK2020170_16500</name>
</gene>
<evidence type="ECO:0000313" key="1">
    <source>
        <dbReference type="EMBL" id="BCY28782.1"/>
    </source>
</evidence>
<evidence type="ECO:0000313" key="2">
    <source>
        <dbReference type="Proteomes" id="UP000825258"/>
    </source>
</evidence>
<dbReference type="InterPro" id="IPR025412">
    <property type="entry name" value="DUF4304"/>
</dbReference>
<organism evidence="1 2">
    <name type="scientific">Flavobacterium okayamense</name>
    <dbReference type="NCBI Taxonomy" id="2830782"/>
    <lineage>
        <taxon>Bacteria</taxon>
        <taxon>Pseudomonadati</taxon>
        <taxon>Bacteroidota</taxon>
        <taxon>Flavobacteriia</taxon>
        <taxon>Flavobacteriales</taxon>
        <taxon>Flavobacteriaceae</taxon>
        <taxon>Flavobacterium</taxon>
    </lineage>
</organism>